<keyword evidence="3" id="KW-1185">Reference proteome</keyword>
<dbReference type="InParanoid" id="M7XA19"/>
<evidence type="ECO:0000313" key="2">
    <source>
        <dbReference type="EMBL" id="EMS31478.1"/>
    </source>
</evidence>
<dbReference type="Proteomes" id="UP000010953">
    <property type="component" value="Unassembled WGS sequence"/>
</dbReference>
<dbReference type="EMBL" id="AMZY02000019">
    <property type="protein sequence ID" value="EMS31478.1"/>
    <property type="molecule type" value="Genomic_DNA"/>
</dbReference>
<protein>
    <submittedName>
        <fullName evidence="2">Transglutaminase</fullName>
    </submittedName>
</protein>
<dbReference type="RefSeq" id="WP_008630689.1">
    <property type="nucleotide sequence ID" value="NZ_AMZY02000019.1"/>
</dbReference>
<organism evidence="2 3">
    <name type="scientific">Mariniradius saccharolyticus AK6</name>
    <dbReference type="NCBI Taxonomy" id="1239962"/>
    <lineage>
        <taxon>Bacteria</taxon>
        <taxon>Pseudomonadati</taxon>
        <taxon>Bacteroidota</taxon>
        <taxon>Cytophagia</taxon>
        <taxon>Cytophagales</taxon>
        <taxon>Cyclobacteriaceae</taxon>
        <taxon>Mariniradius</taxon>
    </lineage>
</organism>
<dbReference type="SMART" id="SM00460">
    <property type="entry name" value="TGc"/>
    <property type="match status" value="1"/>
</dbReference>
<dbReference type="SUPFAM" id="SSF54001">
    <property type="entry name" value="Cysteine proteinases"/>
    <property type="match status" value="1"/>
</dbReference>
<dbReference type="Pfam" id="PF01841">
    <property type="entry name" value="Transglut_core"/>
    <property type="match status" value="1"/>
</dbReference>
<dbReference type="OrthoDB" id="9804872at2"/>
<dbReference type="STRING" id="1239962.C943_02133"/>
<dbReference type="PANTHER" id="PTHR33490">
    <property type="entry name" value="BLR5614 PROTEIN-RELATED"/>
    <property type="match status" value="1"/>
</dbReference>
<dbReference type="InterPro" id="IPR038765">
    <property type="entry name" value="Papain-like_cys_pep_sf"/>
</dbReference>
<dbReference type="PANTHER" id="PTHR33490:SF1">
    <property type="entry name" value="SLL1233 PROTEIN"/>
    <property type="match status" value="1"/>
</dbReference>
<evidence type="ECO:0000313" key="3">
    <source>
        <dbReference type="Proteomes" id="UP000010953"/>
    </source>
</evidence>
<proteinExistence type="predicted"/>
<dbReference type="InterPro" id="IPR002931">
    <property type="entry name" value="Transglutaminase-like"/>
</dbReference>
<dbReference type="AlphaFoldDB" id="M7XA19"/>
<comment type="caution">
    <text evidence="2">The sequence shown here is derived from an EMBL/GenBank/DDBJ whole genome shotgun (WGS) entry which is preliminary data.</text>
</comment>
<sequence length="279" mass="32363">MKLRIEHLTQYKYEQKVKLNLHEVYMIPLQRFYFKVLQSEIEVSPTPSGWYERVNFENNPYYQTWFVDETNELEIRASFEIQLLDFNPFGFIIHPDAEYPFSKYSYPQHLEQAISIYKIPHGFSQLEQYALSVMENSGSMVEFLVNLVASVHANWNHVHRKDPGILPVMMTFDRREGSCRDLSFMLMSMLRELGLACRFVSGYAFNPELVDGHELHAWVEVFLPGASWIGLDPSLGLFTDNQYIPLAASYNPKYASPIIGTYGGNSKSHLHAEVDIKVF</sequence>
<feature type="domain" description="Transglutaminase-like" evidence="1">
    <location>
        <begin position="171"/>
        <end position="235"/>
    </location>
</feature>
<dbReference type="eggNOG" id="COG1305">
    <property type="taxonomic scope" value="Bacteria"/>
</dbReference>
<name>M7XA19_9BACT</name>
<gene>
    <name evidence="2" type="ORF">C943_02133</name>
</gene>
<dbReference type="Pfam" id="PF08379">
    <property type="entry name" value="Bact_transglu_N"/>
    <property type="match status" value="1"/>
</dbReference>
<reference evidence="2" key="1">
    <citation type="submission" date="2013-01" db="EMBL/GenBank/DDBJ databases">
        <title>Genome assembly of Mariniradius saccharolyticus AK6.</title>
        <authorList>
            <person name="Vaidya B."/>
            <person name="Khatri I."/>
            <person name="Tanuku N.R.S."/>
            <person name="Subramanian S."/>
            <person name="Pinnaka A."/>
        </authorList>
    </citation>
    <scope>NUCLEOTIDE SEQUENCE [LARGE SCALE GENOMIC DNA]</scope>
    <source>
        <strain evidence="2">AK6</strain>
    </source>
</reference>
<accession>M7XA19</accession>
<dbReference type="InterPro" id="IPR013589">
    <property type="entry name" value="Bac_transglu_N"/>
</dbReference>
<evidence type="ECO:0000259" key="1">
    <source>
        <dbReference type="SMART" id="SM00460"/>
    </source>
</evidence>
<dbReference type="Gene3D" id="3.10.620.30">
    <property type="match status" value="1"/>
</dbReference>